<evidence type="ECO:0000313" key="6">
    <source>
        <dbReference type="EMBL" id="MSS14894.1"/>
    </source>
</evidence>
<dbReference type="Pfam" id="PF02384">
    <property type="entry name" value="N6_Mtase"/>
    <property type="match status" value="1"/>
</dbReference>
<dbReference type="InterPro" id="IPR029063">
    <property type="entry name" value="SAM-dependent_MTases_sf"/>
</dbReference>
<dbReference type="PANTHER" id="PTHR42998">
    <property type="entry name" value="TYPE I RESTRICTION ENZYME HINDVIIP M PROTEIN-RELATED"/>
    <property type="match status" value="1"/>
</dbReference>
<evidence type="ECO:0000313" key="7">
    <source>
        <dbReference type="Proteomes" id="UP000481852"/>
    </source>
</evidence>
<dbReference type="EMBL" id="VULZ01000007">
    <property type="protein sequence ID" value="MSS14894.1"/>
    <property type="molecule type" value="Genomic_DNA"/>
</dbReference>
<dbReference type="GO" id="GO:0008170">
    <property type="term" value="F:N-methyltransferase activity"/>
    <property type="evidence" value="ECO:0007669"/>
    <property type="project" value="InterPro"/>
</dbReference>
<dbReference type="GO" id="GO:0003677">
    <property type="term" value="F:DNA binding"/>
    <property type="evidence" value="ECO:0007669"/>
    <property type="project" value="UniProtKB-KW"/>
</dbReference>
<evidence type="ECO:0000256" key="3">
    <source>
        <dbReference type="SAM" id="Coils"/>
    </source>
</evidence>
<dbReference type="Pfam" id="PF00376">
    <property type="entry name" value="MerR"/>
    <property type="match status" value="1"/>
</dbReference>
<dbReference type="InterPro" id="IPR000551">
    <property type="entry name" value="MerR-type_HTH_dom"/>
</dbReference>
<dbReference type="Gene3D" id="1.10.1660.10">
    <property type="match status" value="1"/>
</dbReference>
<dbReference type="Gene3D" id="3.90.220.20">
    <property type="entry name" value="DNA methylase specificity domains"/>
    <property type="match status" value="1"/>
</dbReference>
<dbReference type="InterPro" id="IPR052916">
    <property type="entry name" value="Type-I_RE_MTase_Subunit"/>
</dbReference>
<organism evidence="6 7">
    <name type="scientific">Porcincola intestinalis</name>
    <dbReference type="NCBI Taxonomy" id="2606632"/>
    <lineage>
        <taxon>Bacteria</taxon>
        <taxon>Bacillati</taxon>
        <taxon>Bacillota</taxon>
        <taxon>Clostridia</taxon>
        <taxon>Lachnospirales</taxon>
        <taxon>Lachnospiraceae</taxon>
        <taxon>Porcincola</taxon>
    </lineage>
</organism>
<dbReference type="InterPro" id="IPR044946">
    <property type="entry name" value="Restrct_endonuc_typeI_TRD_sf"/>
</dbReference>
<dbReference type="GO" id="GO:0006355">
    <property type="term" value="P:regulation of DNA-templated transcription"/>
    <property type="evidence" value="ECO:0007669"/>
    <property type="project" value="InterPro"/>
</dbReference>
<keyword evidence="6" id="KW-0808">Transferase</keyword>
<dbReference type="SUPFAM" id="SSF116734">
    <property type="entry name" value="DNA methylase specificity domain"/>
    <property type="match status" value="1"/>
</dbReference>
<evidence type="ECO:0000259" key="4">
    <source>
        <dbReference type="Pfam" id="PF00376"/>
    </source>
</evidence>
<evidence type="ECO:0000256" key="1">
    <source>
        <dbReference type="ARBA" id="ARBA00022747"/>
    </source>
</evidence>
<keyword evidence="3" id="KW-0175">Coiled coil</keyword>
<evidence type="ECO:0000259" key="5">
    <source>
        <dbReference type="Pfam" id="PF02384"/>
    </source>
</evidence>
<accession>A0A6L5X7R8</accession>
<feature type="domain" description="DNA methylase adenine-specific" evidence="5">
    <location>
        <begin position="182"/>
        <end position="482"/>
    </location>
</feature>
<dbReference type="GO" id="GO:0009307">
    <property type="term" value="P:DNA restriction-modification system"/>
    <property type="evidence" value="ECO:0007669"/>
    <property type="project" value="UniProtKB-KW"/>
</dbReference>
<keyword evidence="6" id="KW-0489">Methyltransferase</keyword>
<evidence type="ECO:0000256" key="2">
    <source>
        <dbReference type="ARBA" id="ARBA00023125"/>
    </source>
</evidence>
<dbReference type="CDD" id="cd04762">
    <property type="entry name" value="HTH_MerR-trunc"/>
    <property type="match status" value="1"/>
</dbReference>
<dbReference type="Gene3D" id="3.40.50.150">
    <property type="entry name" value="Vaccinia Virus protein VP39"/>
    <property type="match status" value="1"/>
</dbReference>
<protein>
    <submittedName>
        <fullName evidence="6">N-6 DNA methylase</fullName>
    </submittedName>
</protein>
<feature type="domain" description="HTH merR-type" evidence="4">
    <location>
        <begin position="9"/>
        <end position="43"/>
    </location>
</feature>
<proteinExistence type="predicted"/>
<dbReference type="Proteomes" id="UP000481852">
    <property type="component" value="Unassembled WGS sequence"/>
</dbReference>
<sequence>MSTKVSLTEAATFLGVSKATLRNWDSDGKLPAIRNPINGYRQYDLDDLIAIKQKVQGANTVEKKHLTSVKINVSGSKEVKQVVSKLHNIIRDSDANSNIVTRFDEISKLLFVRLMSGKSVFKPIKNESESDYYERIQREYSEAVQKSGKTIPERFSKILLKGKALQLCGEELFNTSIDEGQVDIKGLAYEDTIRGTFDKSDNQQYFTPYQIVDFMVDALSRFMNGTVCDPACGTAGFLTKAPDDNGICILGLEVDERLAWVSTLNLLLHEKEAFNIECLENGGSLGEAARKYFGKVDVITTNPPFGSDYTDPDILNNFELGKNRTSRRRGILFIEQAWNLLKEGGYVAIIIDQGVLNAATNSDVRKFILSHFMVRGIIDLPESAFLPYANVSSSILILQKQIGEIRQEKTFFAKSDSIGRKTNGDDDIVYSSTGKPRLNSDLPLILECWNYYLDGDYSKMQKGCFVADIEEYKEEDKSLRMDYMFHHPVRNESRELLSRSKSQLVTLAELCDERNQSYIPAADHLATTILFTGLANIESNTGVAVQELTPAASIKSSVKRYEPNDIIFSKMRPALRKVAVMSTDEGGYVSSECSVFTVRIDKNGDPLIDPEILSAILRSDFVFGQIMPYVTGIGRPRISGKDLRKIRIPLPDKTLQKRVKENLYTNRECEKQLRDKAQALREEAEELSKRTLNDVAVMMAGGR</sequence>
<dbReference type="AlphaFoldDB" id="A0A6L5X7R8"/>
<dbReference type="CDD" id="cd02440">
    <property type="entry name" value="AdoMet_MTases"/>
    <property type="match status" value="1"/>
</dbReference>
<dbReference type="InterPro" id="IPR009061">
    <property type="entry name" value="DNA-bd_dom_put_sf"/>
</dbReference>
<dbReference type="GO" id="GO:0032259">
    <property type="term" value="P:methylation"/>
    <property type="evidence" value="ECO:0007669"/>
    <property type="project" value="UniProtKB-KW"/>
</dbReference>
<name>A0A6L5X7R8_9FIRM</name>
<keyword evidence="1" id="KW-0680">Restriction system</keyword>
<dbReference type="PANTHER" id="PTHR42998:SF1">
    <property type="entry name" value="TYPE I RESTRICTION ENZYME HINDI METHYLASE SUBUNIT"/>
    <property type="match status" value="1"/>
</dbReference>
<dbReference type="SUPFAM" id="SSF53335">
    <property type="entry name" value="S-adenosyl-L-methionine-dependent methyltransferases"/>
    <property type="match status" value="1"/>
</dbReference>
<comment type="caution">
    <text evidence="6">The sequence shown here is derived from an EMBL/GenBank/DDBJ whole genome shotgun (WGS) entry which is preliminary data.</text>
</comment>
<reference evidence="6 7" key="1">
    <citation type="submission" date="2019-08" db="EMBL/GenBank/DDBJ databases">
        <title>In-depth cultivation of the pig gut microbiome towards novel bacterial diversity and tailored functional studies.</title>
        <authorList>
            <person name="Wylensek D."/>
            <person name="Hitch T.C.A."/>
            <person name="Clavel T."/>
        </authorList>
    </citation>
    <scope>NUCLEOTIDE SEQUENCE [LARGE SCALE GENOMIC DNA]</scope>
    <source>
        <strain evidence="6 7">Oil+RF-744-WCA-WT-11</strain>
    </source>
</reference>
<keyword evidence="7" id="KW-1185">Reference proteome</keyword>
<dbReference type="PRINTS" id="PR00507">
    <property type="entry name" value="N12N6MTFRASE"/>
</dbReference>
<feature type="coiled-coil region" evidence="3">
    <location>
        <begin position="666"/>
        <end position="694"/>
    </location>
</feature>
<gene>
    <name evidence="6" type="ORF">FYJ35_07525</name>
</gene>
<dbReference type="RefSeq" id="WP_154525200.1">
    <property type="nucleotide sequence ID" value="NZ_VULZ01000007.1"/>
</dbReference>
<dbReference type="SUPFAM" id="SSF46955">
    <property type="entry name" value="Putative DNA-binding domain"/>
    <property type="match status" value="1"/>
</dbReference>
<keyword evidence="2" id="KW-0238">DNA-binding</keyword>
<dbReference type="InterPro" id="IPR003356">
    <property type="entry name" value="DNA_methylase_A-5"/>
</dbReference>